<dbReference type="InterPro" id="IPR002401">
    <property type="entry name" value="Cyt_P450_E_grp-I"/>
</dbReference>
<name>A0A0C2D8I5_9BACT</name>
<keyword evidence="3 4" id="KW-0408">Iron</keyword>
<dbReference type="InterPro" id="IPR036396">
    <property type="entry name" value="Cyt_P450_sf"/>
</dbReference>
<dbReference type="EMBL" id="JMCC02000002">
    <property type="protein sequence ID" value="KIG19416.1"/>
    <property type="molecule type" value="Genomic_DNA"/>
</dbReference>
<dbReference type="PANTHER" id="PTHR24305:SF166">
    <property type="entry name" value="CYTOCHROME P450 12A4, MITOCHONDRIAL-RELATED"/>
    <property type="match status" value="1"/>
</dbReference>
<dbReference type="Pfam" id="PF00067">
    <property type="entry name" value="p450"/>
    <property type="match status" value="1"/>
</dbReference>
<dbReference type="PROSITE" id="PS00086">
    <property type="entry name" value="CYTOCHROME_P450"/>
    <property type="match status" value="1"/>
</dbReference>
<evidence type="ECO:0000256" key="4">
    <source>
        <dbReference type="RuleBase" id="RU000461"/>
    </source>
</evidence>
<evidence type="ECO:0000256" key="3">
    <source>
        <dbReference type="PIRSR" id="PIRSR602401-1"/>
    </source>
</evidence>
<keyword evidence="3 4" id="KW-0349">Heme</keyword>
<keyword evidence="3 4" id="KW-0479">Metal-binding</keyword>
<comment type="caution">
    <text evidence="5">The sequence shown here is derived from an EMBL/GenBank/DDBJ whole genome shotgun (WGS) entry which is preliminary data.</text>
</comment>
<dbReference type="GO" id="GO:0005506">
    <property type="term" value="F:iron ion binding"/>
    <property type="evidence" value="ECO:0007669"/>
    <property type="project" value="InterPro"/>
</dbReference>
<dbReference type="InterPro" id="IPR001128">
    <property type="entry name" value="Cyt_P450"/>
</dbReference>
<dbReference type="GO" id="GO:0016705">
    <property type="term" value="F:oxidoreductase activity, acting on paired donors, with incorporation or reduction of molecular oxygen"/>
    <property type="evidence" value="ECO:0007669"/>
    <property type="project" value="InterPro"/>
</dbReference>
<dbReference type="PRINTS" id="PR00385">
    <property type="entry name" value="P450"/>
</dbReference>
<proteinExistence type="inferred from homology"/>
<dbReference type="InterPro" id="IPR017972">
    <property type="entry name" value="Cyt_P450_CS"/>
</dbReference>
<comment type="similarity">
    <text evidence="2 4">Belongs to the cytochrome P450 family.</text>
</comment>
<evidence type="ECO:0000256" key="1">
    <source>
        <dbReference type="ARBA" id="ARBA00001971"/>
    </source>
</evidence>
<evidence type="ECO:0000256" key="2">
    <source>
        <dbReference type="ARBA" id="ARBA00010617"/>
    </source>
</evidence>
<dbReference type="InterPro" id="IPR050121">
    <property type="entry name" value="Cytochrome_P450_monoxygenase"/>
</dbReference>
<sequence>MRRASTRWAEQHGDIVQMQMLGTSGYLLFDPALVHELLVRRASSYRKPGLTRGMSCVIGDSIVTLSGQPWAARRRLLAPALRKGGVSRYSSVIVAQARAYAQRWATGPRFDLHAQMLDFMFDVLIDVLTAAPLGPAREQLRRGFEVFWDDFSSREFMLLTLLFDGQPYRRVTTPRRKRQLRLLADFDRIIANLATEARAHPRDDLLSELVRGWDSQGQLGDQQLREDITTLILAAQETTAMGLTMALDLLMRHRDVGERLANELDAVLGERPPTVDDLANLPFLEAVVHESLRLIPPIWGVAREATEPTEIGGYRVEAGTNVIASAWVIQRSVRWWGDDALEFRPERWLGERERVRFAWFPFGAGPHLCIGMRFALIEMSLALACWARELRFEVLGPAPGLTSVLTTRPTRAVEVRASAR</sequence>
<dbReference type="PRINTS" id="PR00463">
    <property type="entry name" value="EP450I"/>
</dbReference>
<dbReference type="GO" id="GO:0020037">
    <property type="term" value="F:heme binding"/>
    <property type="evidence" value="ECO:0007669"/>
    <property type="project" value="InterPro"/>
</dbReference>
<keyword evidence="4" id="KW-0503">Monooxygenase</keyword>
<evidence type="ECO:0000313" key="6">
    <source>
        <dbReference type="Proteomes" id="UP000031599"/>
    </source>
</evidence>
<dbReference type="SUPFAM" id="SSF48264">
    <property type="entry name" value="Cytochrome P450"/>
    <property type="match status" value="1"/>
</dbReference>
<accession>A0A0C2D8I5</accession>
<keyword evidence="4" id="KW-0560">Oxidoreductase</keyword>
<dbReference type="Gene3D" id="1.10.630.10">
    <property type="entry name" value="Cytochrome P450"/>
    <property type="match status" value="1"/>
</dbReference>
<evidence type="ECO:0000313" key="5">
    <source>
        <dbReference type="EMBL" id="KIG19416.1"/>
    </source>
</evidence>
<protein>
    <submittedName>
        <fullName evidence="5">Putative cytochrome P450 hydroxylase</fullName>
    </submittedName>
</protein>
<feature type="binding site" description="axial binding residue" evidence="3">
    <location>
        <position position="369"/>
    </location>
    <ligand>
        <name>heme</name>
        <dbReference type="ChEBI" id="CHEBI:30413"/>
    </ligand>
    <ligandPart>
        <name>Fe</name>
        <dbReference type="ChEBI" id="CHEBI:18248"/>
    </ligandPart>
</feature>
<reference evidence="5 6" key="1">
    <citation type="submission" date="2014-12" db="EMBL/GenBank/DDBJ databases">
        <title>Genome assembly of Enhygromyxa salina DSM 15201.</title>
        <authorList>
            <person name="Sharma G."/>
            <person name="Subramanian S."/>
        </authorList>
    </citation>
    <scope>NUCLEOTIDE SEQUENCE [LARGE SCALE GENOMIC DNA]</scope>
    <source>
        <strain evidence="5 6">DSM 15201</strain>
    </source>
</reference>
<comment type="cofactor">
    <cofactor evidence="1 3">
        <name>heme</name>
        <dbReference type="ChEBI" id="CHEBI:30413"/>
    </cofactor>
</comment>
<gene>
    <name evidence="5" type="ORF">DB30_02697</name>
</gene>
<dbReference type="PANTHER" id="PTHR24305">
    <property type="entry name" value="CYTOCHROME P450"/>
    <property type="match status" value="1"/>
</dbReference>
<dbReference type="AlphaFoldDB" id="A0A0C2D8I5"/>
<dbReference type="GO" id="GO:0004497">
    <property type="term" value="F:monooxygenase activity"/>
    <property type="evidence" value="ECO:0007669"/>
    <property type="project" value="UniProtKB-KW"/>
</dbReference>
<organism evidence="5 6">
    <name type="scientific">Enhygromyxa salina</name>
    <dbReference type="NCBI Taxonomy" id="215803"/>
    <lineage>
        <taxon>Bacteria</taxon>
        <taxon>Pseudomonadati</taxon>
        <taxon>Myxococcota</taxon>
        <taxon>Polyangia</taxon>
        <taxon>Nannocystales</taxon>
        <taxon>Nannocystaceae</taxon>
        <taxon>Enhygromyxa</taxon>
    </lineage>
</organism>
<dbReference type="Proteomes" id="UP000031599">
    <property type="component" value="Unassembled WGS sequence"/>
</dbReference>
<dbReference type="RefSeq" id="WP_052546082.1">
    <property type="nucleotide sequence ID" value="NZ_JMCC02000002.1"/>
</dbReference>